<dbReference type="InterPro" id="IPR010982">
    <property type="entry name" value="Lambda_DNA-bd_dom_sf"/>
</dbReference>
<dbReference type="Pfam" id="PF01381">
    <property type="entry name" value="HTH_3"/>
    <property type="match status" value="2"/>
</dbReference>
<protein>
    <submittedName>
        <fullName evidence="2">Transcriptional regulator</fullName>
    </submittedName>
</protein>
<proteinExistence type="predicted"/>
<feature type="domain" description="HTH cro/C1-type" evidence="1">
    <location>
        <begin position="16"/>
        <end position="46"/>
    </location>
</feature>
<evidence type="ECO:0000313" key="3">
    <source>
        <dbReference type="Proteomes" id="UP000276506"/>
    </source>
</evidence>
<evidence type="ECO:0000259" key="1">
    <source>
        <dbReference type="PROSITE" id="PS50943"/>
    </source>
</evidence>
<organism evidence="2 3">
    <name type="scientific">Stutzerimonas xanthomarina</name>
    <dbReference type="NCBI Taxonomy" id="271420"/>
    <lineage>
        <taxon>Bacteria</taxon>
        <taxon>Pseudomonadati</taxon>
        <taxon>Pseudomonadota</taxon>
        <taxon>Gammaproteobacteria</taxon>
        <taxon>Pseudomonadales</taxon>
        <taxon>Pseudomonadaceae</taxon>
        <taxon>Stutzerimonas</taxon>
    </lineage>
</organism>
<dbReference type="SUPFAM" id="SSF47413">
    <property type="entry name" value="lambda repressor-like DNA-binding domains"/>
    <property type="match status" value="2"/>
</dbReference>
<dbReference type="EMBL" id="RHQL01000018">
    <property type="protein sequence ID" value="RRV05482.1"/>
    <property type="molecule type" value="Genomic_DNA"/>
</dbReference>
<feature type="domain" description="HTH cro/C1-type" evidence="1">
    <location>
        <begin position="78"/>
        <end position="108"/>
    </location>
</feature>
<name>A0A3R8TXN3_9GAMM</name>
<dbReference type="Gene3D" id="1.10.260.40">
    <property type="entry name" value="lambda repressor-like DNA-binding domains"/>
    <property type="match status" value="2"/>
</dbReference>
<dbReference type="RefSeq" id="WP_125940319.1">
    <property type="nucleotide sequence ID" value="NZ_RHQL01000018.1"/>
</dbReference>
<dbReference type="GO" id="GO:0003677">
    <property type="term" value="F:DNA binding"/>
    <property type="evidence" value="ECO:0007669"/>
    <property type="project" value="InterPro"/>
</dbReference>
<sequence length="129" mass="14003">MAAARKRRRRLGENPLKDIRAAIGISQKELAEELGLARTTIISAEQADPKPWILLACVGLGCIRLSGDRVGQLSGPRLTRIRTDMGLSAEELANRLGYAPSTINTWERSSPPLWAHPALVGLAVSLTRP</sequence>
<dbReference type="PROSITE" id="PS50943">
    <property type="entry name" value="HTH_CROC1"/>
    <property type="match status" value="2"/>
</dbReference>
<dbReference type="CDD" id="cd00093">
    <property type="entry name" value="HTH_XRE"/>
    <property type="match status" value="2"/>
</dbReference>
<accession>A0A3R8TXN3</accession>
<reference evidence="2 3" key="1">
    <citation type="submission" date="2018-10" db="EMBL/GenBank/DDBJ databases">
        <title>Transmission dynamics of multidrug resistant bacteria on intensive care unit surfaces.</title>
        <authorList>
            <person name="D'Souza A.W."/>
            <person name="Potter R.F."/>
            <person name="Wallace M."/>
            <person name="Shupe A."/>
            <person name="Patel S."/>
            <person name="Sun S."/>
            <person name="Gul D."/>
            <person name="Kwon J.H."/>
            <person name="Andleeb S."/>
            <person name="Burnham C.-A.D."/>
            <person name="Dantas G."/>
        </authorList>
    </citation>
    <scope>NUCLEOTIDE SEQUENCE [LARGE SCALE GENOMIC DNA]</scope>
    <source>
        <strain evidence="2 3">PX_177</strain>
    </source>
</reference>
<evidence type="ECO:0000313" key="2">
    <source>
        <dbReference type="EMBL" id="RRV05482.1"/>
    </source>
</evidence>
<dbReference type="AlphaFoldDB" id="A0A3R8TXN3"/>
<dbReference type="Proteomes" id="UP000276506">
    <property type="component" value="Unassembled WGS sequence"/>
</dbReference>
<dbReference type="InterPro" id="IPR001387">
    <property type="entry name" value="Cro/C1-type_HTH"/>
</dbReference>
<gene>
    <name evidence="2" type="ORF">EGJ28_21325</name>
</gene>
<comment type="caution">
    <text evidence="2">The sequence shown here is derived from an EMBL/GenBank/DDBJ whole genome shotgun (WGS) entry which is preliminary data.</text>
</comment>